<dbReference type="InterPro" id="IPR004698">
    <property type="entry name" value="Zn/Fe_permease_fun/pln"/>
</dbReference>
<organism evidence="17 18">
    <name type="scientific">Mycena citricolor</name>
    <dbReference type="NCBI Taxonomy" id="2018698"/>
    <lineage>
        <taxon>Eukaryota</taxon>
        <taxon>Fungi</taxon>
        <taxon>Dikarya</taxon>
        <taxon>Basidiomycota</taxon>
        <taxon>Agaricomycotina</taxon>
        <taxon>Agaricomycetes</taxon>
        <taxon>Agaricomycetidae</taxon>
        <taxon>Agaricales</taxon>
        <taxon>Marasmiineae</taxon>
        <taxon>Mycenaceae</taxon>
        <taxon>Mycena</taxon>
    </lineage>
</organism>
<dbReference type="GO" id="GO:0004497">
    <property type="term" value="F:monooxygenase activity"/>
    <property type="evidence" value="ECO:0007669"/>
    <property type="project" value="UniProtKB-KW"/>
</dbReference>
<feature type="transmembrane region" description="Helical" evidence="16">
    <location>
        <begin position="787"/>
        <end position="810"/>
    </location>
</feature>
<feature type="transmembrane region" description="Helical" evidence="16">
    <location>
        <begin position="925"/>
        <end position="945"/>
    </location>
</feature>
<feature type="transmembrane region" description="Helical" evidence="16">
    <location>
        <begin position="12"/>
        <end position="37"/>
    </location>
</feature>
<dbReference type="PANTHER" id="PTHR24305:SF166">
    <property type="entry name" value="CYTOCHROME P450 12A4, MITOCHONDRIAL-RELATED"/>
    <property type="match status" value="1"/>
</dbReference>
<keyword evidence="9 16" id="KW-1133">Transmembrane helix</keyword>
<evidence type="ECO:0000256" key="16">
    <source>
        <dbReference type="RuleBase" id="RU362088"/>
    </source>
</evidence>
<keyword evidence="8 15" id="KW-0479">Metal-binding</keyword>
<evidence type="ECO:0008006" key="19">
    <source>
        <dbReference type="Google" id="ProtNLM"/>
    </source>
</evidence>
<feature type="binding site" description="axial binding residue" evidence="15">
    <location>
        <position position="500"/>
    </location>
    <ligand>
        <name>heme</name>
        <dbReference type="ChEBI" id="CHEBI:30413"/>
    </ligand>
    <ligandPart>
        <name>Fe</name>
        <dbReference type="ChEBI" id="CHEBI:18248"/>
    </ligandPart>
</feature>
<feature type="transmembrane region" description="Helical" evidence="16">
    <location>
        <begin position="687"/>
        <end position="707"/>
    </location>
</feature>
<evidence type="ECO:0000256" key="12">
    <source>
        <dbReference type="ARBA" id="ARBA00023033"/>
    </source>
</evidence>
<dbReference type="EMBL" id="CAVNYO010000138">
    <property type="protein sequence ID" value="CAK5269076.1"/>
    <property type="molecule type" value="Genomic_DNA"/>
</dbReference>
<evidence type="ECO:0000256" key="1">
    <source>
        <dbReference type="ARBA" id="ARBA00001971"/>
    </source>
</evidence>
<keyword evidence="5 16" id="KW-0813">Transport</keyword>
<dbReference type="AlphaFoldDB" id="A0AAD2H4I4"/>
<evidence type="ECO:0000256" key="14">
    <source>
        <dbReference type="ARBA" id="ARBA00023136"/>
    </source>
</evidence>
<dbReference type="InterPro" id="IPR002401">
    <property type="entry name" value="Cyt_P450_E_grp-I"/>
</dbReference>
<dbReference type="PRINTS" id="PR00463">
    <property type="entry name" value="EP450I"/>
</dbReference>
<feature type="transmembrane region" description="Helical" evidence="16">
    <location>
        <begin position="645"/>
        <end position="667"/>
    </location>
</feature>
<evidence type="ECO:0000256" key="7">
    <source>
        <dbReference type="ARBA" id="ARBA00022692"/>
    </source>
</evidence>
<gene>
    <name evidence="17" type="ORF">MYCIT1_LOCUS12539</name>
</gene>
<keyword evidence="14 16" id="KW-0472">Membrane</keyword>
<dbReference type="PRINTS" id="PR00385">
    <property type="entry name" value="P450"/>
</dbReference>
<feature type="transmembrane region" description="Helical" evidence="16">
    <location>
        <begin position="609"/>
        <end position="633"/>
    </location>
</feature>
<keyword evidence="11 15" id="KW-0408">Iron</keyword>
<dbReference type="GO" id="GO:0005385">
    <property type="term" value="F:zinc ion transmembrane transporter activity"/>
    <property type="evidence" value="ECO:0007669"/>
    <property type="project" value="InterPro"/>
</dbReference>
<keyword evidence="10" id="KW-0560">Oxidoreductase</keyword>
<dbReference type="InterPro" id="IPR050121">
    <property type="entry name" value="Cytochrome_P450_monoxygenase"/>
</dbReference>
<evidence type="ECO:0000256" key="5">
    <source>
        <dbReference type="ARBA" id="ARBA00022448"/>
    </source>
</evidence>
<keyword evidence="18" id="KW-1185">Reference proteome</keyword>
<evidence type="ECO:0000256" key="4">
    <source>
        <dbReference type="ARBA" id="ARBA00010617"/>
    </source>
</evidence>
<evidence type="ECO:0000256" key="13">
    <source>
        <dbReference type="ARBA" id="ARBA00023065"/>
    </source>
</evidence>
<sequence length="946" mass="103332">MDAVLALAPRRLVARTLCTLAVSTAVYAGYALAAALYRHFTSHLRLLPGPASTHWFWGNSRERIADQDRGLLDEWAKLYGRVYRTRRMMGGYNLVITDTKAIHHFLTQTGVYQKSKMMRTMLGRIVGPGAVALSLVSLQGLRKIMNPAFGLPQVRELTEIFIQKSIQLRDVWLAAATASPENAAPVEALSALSKTTLDIIGLAGFNHDINALAADAHSQPDELADAFEKLFEAETGFDLLGLFISRVPLMSRLPTKQYRTTKAAQARMIASGRRLLAESKREVQQNGSFTSGTGRARDLLALLVKANMDKDIPESQRLSDEDVLAQVPTFLVAGHETTSTAVTWALFALTQHKSVQDRLREEVRGVATDFPTLDELNSLPYLDCIVKETLRLHPPVTQTSRVAVVDDVLPLEEPFTDIHGIAHSSLLIKQGQIVLIPIAMLNRDKSIWGEDALEFKFVFTSMAQPRFTLRRPERWDSSISNSIPGIYSHMLTFIGGPRNCIGYRFALAEMKALLFTLVRSLEFELGVPAEQLSQKGTAIVMRPIVLSEPEKGNQLPLIVRPVSWTPHPCLVHKTRVWSASKCSRARTTENPVMSDSIECGNVDNGSTFMGLRIASVFIILVCSTAGTMFPIAAQRSTWLRVPKPVFEFAKYFGSGVIIATAFIHLLSPGMDELSSPCLSPAWLDYPYALAFCLLSIMSIFLVELIAFRWGTAKLKRIGASHDPHGHRSDYSHAAHGPETSAVPAQAAVPLALAPKVDSYSGRSDPESGKAELKVGLSNIDDSVAARILGIAILEFGVLLHSILIGLTLAVDPNFKILFVVIIFHQTFEGLGLGSRLASLHDTLPPTYHLVPYLAAAVYGISTPIGIAVGLGVRSTYNPGGTTASIVSGILDSLSSGVLIYTGLVELLAHEFLFNKEMINSSNGKLAYAICCMLLGCGIMALLGRWA</sequence>
<evidence type="ECO:0000256" key="6">
    <source>
        <dbReference type="ARBA" id="ARBA00022617"/>
    </source>
</evidence>
<evidence type="ECO:0000256" key="2">
    <source>
        <dbReference type="ARBA" id="ARBA00004141"/>
    </source>
</evidence>
<evidence type="ECO:0000256" key="11">
    <source>
        <dbReference type="ARBA" id="ARBA00023004"/>
    </source>
</evidence>
<dbReference type="GO" id="GO:0005506">
    <property type="term" value="F:iron ion binding"/>
    <property type="evidence" value="ECO:0007669"/>
    <property type="project" value="InterPro"/>
</dbReference>
<keyword evidence="7 16" id="KW-0812">Transmembrane</keyword>
<comment type="similarity">
    <text evidence="16">Belongs to the ZIP transporter (TC 2.A.5) family.</text>
</comment>
<keyword evidence="12" id="KW-0503">Monooxygenase</keyword>
<dbReference type="InterPro" id="IPR003689">
    <property type="entry name" value="ZIP"/>
</dbReference>
<dbReference type="PANTHER" id="PTHR24305">
    <property type="entry name" value="CYTOCHROME P450"/>
    <property type="match status" value="1"/>
</dbReference>
<keyword evidence="13 16" id="KW-0406">Ion transport</keyword>
<dbReference type="Pfam" id="PF00067">
    <property type="entry name" value="p450"/>
    <property type="match status" value="1"/>
</dbReference>
<proteinExistence type="inferred from homology"/>
<dbReference type="CDD" id="cd11069">
    <property type="entry name" value="CYP_FUM15-like"/>
    <property type="match status" value="1"/>
</dbReference>
<dbReference type="NCBIfam" id="TIGR00820">
    <property type="entry name" value="zip"/>
    <property type="match status" value="1"/>
</dbReference>
<dbReference type="Gene3D" id="1.10.630.10">
    <property type="entry name" value="Cytochrome P450"/>
    <property type="match status" value="1"/>
</dbReference>
<keyword evidence="6 15" id="KW-0349">Heme</keyword>
<feature type="transmembrane region" description="Helical" evidence="16">
    <location>
        <begin position="892"/>
        <end position="913"/>
    </location>
</feature>
<dbReference type="Proteomes" id="UP001295794">
    <property type="component" value="Unassembled WGS sequence"/>
</dbReference>
<protein>
    <recommendedName>
        <fullName evidence="19">Cytochrome P450</fullName>
    </recommendedName>
</protein>
<dbReference type="GO" id="GO:0016020">
    <property type="term" value="C:membrane"/>
    <property type="evidence" value="ECO:0007669"/>
    <property type="project" value="UniProtKB-SubCell"/>
</dbReference>
<dbReference type="SUPFAM" id="SSF48264">
    <property type="entry name" value="Cytochrome P450"/>
    <property type="match status" value="1"/>
</dbReference>
<evidence type="ECO:0000256" key="10">
    <source>
        <dbReference type="ARBA" id="ARBA00023002"/>
    </source>
</evidence>
<dbReference type="InterPro" id="IPR036396">
    <property type="entry name" value="Cyt_P450_sf"/>
</dbReference>
<comment type="pathway">
    <text evidence="3">Secondary metabolite biosynthesis; terpenoid biosynthesis.</text>
</comment>
<evidence type="ECO:0000256" key="8">
    <source>
        <dbReference type="ARBA" id="ARBA00022723"/>
    </source>
</evidence>
<evidence type="ECO:0000256" key="3">
    <source>
        <dbReference type="ARBA" id="ARBA00004721"/>
    </source>
</evidence>
<dbReference type="InterPro" id="IPR001128">
    <property type="entry name" value="Cyt_P450"/>
</dbReference>
<comment type="caution">
    <text evidence="17">The sequence shown here is derived from an EMBL/GenBank/DDBJ whole genome shotgun (WGS) entry which is preliminary data.</text>
</comment>
<dbReference type="Pfam" id="PF02535">
    <property type="entry name" value="Zip"/>
    <property type="match status" value="1"/>
</dbReference>
<comment type="similarity">
    <text evidence="4">Belongs to the cytochrome P450 family.</text>
</comment>
<name>A0AAD2H4I4_9AGAR</name>
<feature type="transmembrane region" description="Helical" evidence="16">
    <location>
        <begin position="849"/>
        <end position="872"/>
    </location>
</feature>
<evidence type="ECO:0000313" key="17">
    <source>
        <dbReference type="EMBL" id="CAK5269076.1"/>
    </source>
</evidence>
<evidence type="ECO:0000256" key="15">
    <source>
        <dbReference type="PIRSR" id="PIRSR602401-1"/>
    </source>
</evidence>
<dbReference type="GO" id="GO:0016705">
    <property type="term" value="F:oxidoreductase activity, acting on paired donors, with incorporation or reduction of molecular oxygen"/>
    <property type="evidence" value="ECO:0007669"/>
    <property type="project" value="InterPro"/>
</dbReference>
<comment type="subcellular location">
    <subcellularLocation>
        <location evidence="2 16">Membrane</location>
        <topology evidence="2 16">Multi-pass membrane protein</topology>
    </subcellularLocation>
</comment>
<evidence type="ECO:0000313" key="18">
    <source>
        <dbReference type="Proteomes" id="UP001295794"/>
    </source>
</evidence>
<accession>A0AAD2H4I4</accession>
<evidence type="ECO:0000256" key="9">
    <source>
        <dbReference type="ARBA" id="ARBA00022989"/>
    </source>
</evidence>
<dbReference type="GO" id="GO:0020037">
    <property type="term" value="F:heme binding"/>
    <property type="evidence" value="ECO:0007669"/>
    <property type="project" value="InterPro"/>
</dbReference>
<reference evidence="17" key="1">
    <citation type="submission" date="2023-11" db="EMBL/GenBank/DDBJ databases">
        <authorList>
            <person name="De Vega J J."/>
            <person name="De Vega J J."/>
        </authorList>
    </citation>
    <scope>NUCLEOTIDE SEQUENCE</scope>
</reference>
<comment type="cofactor">
    <cofactor evidence="1 15">
        <name>heme</name>
        <dbReference type="ChEBI" id="CHEBI:30413"/>
    </cofactor>
</comment>